<organism evidence="2 3">
    <name type="scientific">Solemya velesiana gill symbiont</name>
    <dbReference type="NCBI Taxonomy" id="1918948"/>
    <lineage>
        <taxon>Bacteria</taxon>
        <taxon>Pseudomonadati</taxon>
        <taxon>Pseudomonadota</taxon>
        <taxon>Gammaproteobacteria</taxon>
        <taxon>sulfur-oxidizing symbionts</taxon>
    </lineage>
</organism>
<name>A0A1T2KUJ2_9GAMM</name>
<dbReference type="OrthoDB" id="6120894at2"/>
<evidence type="ECO:0000313" key="3">
    <source>
        <dbReference type="Proteomes" id="UP000190896"/>
    </source>
</evidence>
<proteinExistence type="predicted"/>
<keyword evidence="3" id="KW-1185">Reference proteome</keyword>
<protein>
    <submittedName>
        <fullName evidence="2">TIGR02449 family protein</fullName>
    </submittedName>
</protein>
<evidence type="ECO:0000313" key="2">
    <source>
        <dbReference type="EMBL" id="OOZ36529.1"/>
    </source>
</evidence>
<reference evidence="2 3" key="1">
    <citation type="submission" date="2016-11" db="EMBL/GenBank/DDBJ databases">
        <title>Mixed transmission modes and dynamic genome evolution in an obligate animal-bacterial symbiosis.</title>
        <authorList>
            <person name="Russell S.L."/>
            <person name="Corbett-Detig R.B."/>
            <person name="Cavanaugh C.M."/>
        </authorList>
    </citation>
    <scope>NUCLEOTIDE SEQUENCE [LARGE SCALE GENOMIC DNA]</scope>
    <source>
        <strain evidence="2">Se-Cadez</strain>
    </source>
</reference>
<sequence length="68" mass="7906">MMDQDLKRLEVRVDDLIHAVTLLKEENKALRLKQESLVAERAELIEKTELAKTRVESMITHLKSMETS</sequence>
<accession>A0A1T2KUJ2</accession>
<dbReference type="Proteomes" id="UP000190896">
    <property type="component" value="Unassembled WGS sequence"/>
</dbReference>
<gene>
    <name evidence="2" type="ORF">BOW51_06850</name>
</gene>
<comment type="caution">
    <text evidence="2">The sequence shown here is derived from an EMBL/GenBank/DDBJ whole genome shotgun (WGS) entry which is preliminary data.</text>
</comment>
<keyword evidence="1" id="KW-0175">Coiled coil</keyword>
<dbReference type="NCBIfam" id="TIGR02449">
    <property type="entry name" value="TIGR02449 family protein"/>
    <property type="match status" value="1"/>
</dbReference>
<evidence type="ECO:0000256" key="1">
    <source>
        <dbReference type="SAM" id="Coils"/>
    </source>
</evidence>
<dbReference type="EMBL" id="MPRJ01000036">
    <property type="protein sequence ID" value="OOZ36529.1"/>
    <property type="molecule type" value="Genomic_DNA"/>
</dbReference>
<feature type="coiled-coil region" evidence="1">
    <location>
        <begin position="6"/>
        <end position="47"/>
    </location>
</feature>
<dbReference type="AlphaFoldDB" id="A0A1T2KUJ2"/>
<dbReference type="InterPro" id="IPR012662">
    <property type="entry name" value="CHP02449"/>
</dbReference>